<comment type="subcellular location">
    <subcellularLocation>
        <location evidence="1">Membrane</location>
        <topology evidence="1">Multi-pass membrane protein</topology>
    </subcellularLocation>
</comment>
<evidence type="ECO:0000256" key="3">
    <source>
        <dbReference type="ARBA" id="ARBA00022531"/>
    </source>
</evidence>
<evidence type="ECO:0000256" key="6">
    <source>
        <dbReference type="ARBA" id="ARBA00022989"/>
    </source>
</evidence>
<dbReference type="EMBL" id="CP000111">
    <property type="protein sequence ID" value="ABB49954.1"/>
    <property type="molecule type" value="Genomic_DNA"/>
</dbReference>
<evidence type="ECO:0000256" key="4">
    <source>
        <dbReference type="ARBA" id="ARBA00022692"/>
    </source>
</evidence>
<dbReference type="OrthoDB" id="561382at2"/>
<dbReference type="AlphaFoldDB" id="Q31AZ1"/>
<keyword evidence="6" id="KW-1133">Transmembrane helix</keyword>
<comment type="similarity">
    <text evidence="2">Belongs to the PsaG/PsaK family.</text>
</comment>
<evidence type="ECO:0000313" key="9">
    <source>
        <dbReference type="EMBL" id="ABB49954.1"/>
    </source>
</evidence>
<dbReference type="Proteomes" id="UP000002715">
    <property type="component" value="Chromosome"/>
</dbReference>
<dbReference type="Pfam" id="PF01241">
    <property type="entry name" value="PSI_PSAK"/>
    <property type="match status" value="1"/>
</dbReference>
<dbReference type="HOGENOM" id="CLU_160496_0_0_3"/>
<gene>
    <name evidence="9" type="ordered locus">PMT9312_0894</name>
</gene>
<proteinExistence type="inferred from homology"/>
<evidence type="ECO:0000313" key="10">
    <source>
        <dbReference type="Proteomes" id="UP000002715"/>
    </source>
</evidence>
<dbReference type="KEGG" id="pmi:PMT9312_0894"/>
<evidence type="ECO:0000256" key="8">
    <source>
        <dbReference type="ARBA" id="ARBA00023136"/>
    </source>
</evidence>
<dbReference type="GO" id="GO:0042651">
    <property type="term" value="C:thylakoid membrane"/>
    <property type="evidence" value="ECO:0007669"/>
    <property type="project" value="InterPro"/>
</dbReference>
<reference evidence="10" key="1">
    <citation type="submission" date="2005-07" db="EMBL/GenBank/DDBJ databases">
        <title>Complete sequence of Prochlorococcus marinus str. MIT 9312.</title>
        <authorList>
            <consortium name="US DOE Joint Genome Institute"/>
            <person name="Copeland A."/>
            <person name="Lucas S."/>
            <person name="Lapidus A."/>
            <person name="Barry K."/>
            <person name="Detter J.C."/>
            <person name="Glavina T."/>
            <person name="Hammon N."/>
            <person name="Israni S."/>
            <person name="Pitluck S."/>
            <person name="Thiel J."/>
            <person name="Schmutz J."/>
            <person name="Larimer F."/>
            <person name="Land M."/>
            <person name="Kyrpides N."/>
            <person name="Lykidis A."/>
            <person name="Richardson P."/>
        </authorList>
    </citation>
    <scope>NUCLEOTIDE SEQUENCE [LARGE SCALE GENOMIC DNA]</scope>
    <source>
        <strain evidence="10">MIT 9312</strain>
    </source>
</reference>
<dbReference type="STRING" id="74546.PMT9312_0894"/>
<keyword evidence="8" id="KW-0472">Membrane</keyword>
<dbReference type="RefSeq" id="WP_011376448.1">
    <property type="nucleotide sequence ID" value="NC_007577.1"/>
</dbReference>
<dbReference type="InterPro" id="IPR037101">
    <property type="entry name" value="PSI_PsaK_bact"/>
</dbReference>
<keyword evidence="3" id="KW-0602">Photosynthesis</keyword>
<dbReference type="NCBIfam" id="TIGR03049">
    <property type="entry name" value="PS_I_psaK"/>
    <property type="match status" value="1"/>
</dbReference>
<dbReference type="SUPFAM" id="SSF81563">
    <property type="entry name" value="Photosystem I reaction center subunit X, PsaK"/>
    <property type="match status" value="1"/>
</dbReference>
<keyword evidence="5" id="KW-0603">Photosystem I</keyword>
<evidence type="ECO:0000256" key="7">
    <source>
        <dbReference type="ARBA" id="ARBA00023078"/>
    </source>
</evidence>
<dbReference type="InterPro" id="IPR035982">
    <property type="entry name" value="PSI_centre_PsaK_sf"/>
</dbReference>
<name>Q31AZ1_PROM9</name>
<sequence>MLTTLFAAADPATFSWSPKCAMIMITCNGIAYAIARANIQKPNEGFEIPNSTFYGGLSHASVVGANCLGHIFGIGAILGLASRGVL</sequence>
<dbReference type="InterPro" id="IPR000549">
    <property type="entry name" value="PSI_PsaG/PsaK"/>
</dbReference>
<protein>
    <submittedName>
        <fullName evidence="9">Photosystem I PsaK protein (Subunit X)</fullName>
    </submittedName>
</protein>
<dbReference type="GO" id="GO:0009522">
    <property type="term" value="C:photosystem I"/>
    <property type="evidence" value="ECO:0007669"/>
    <property type="project" value="UniProtKB-KW"/>
</dbReference>
<evidence type="ECO:0000256" key="5">
    <source>
        <dbReference type="ARBA" id="ARBA00022836"/>
    </source>
</evidence>
<keyword evidence="4" id="KW-0812">Transmembrane</keyword>
<dbReference type="Gene3D" id="1.20.860.20">
    <property type="entry name" value="Photosystem I PsaK, reaction centre"/>
    <property type="match status" value="1"/>
</dbReference>
<accession>Q31AZ1</accession>
<dbReference type="GO" id="GO:0015979">
    <property type="term" value="P:photosynthesis"/>
    <property type="evidence" value="ECO:0007669"/>
    <property type="project" value="UniProtKB-KW"/>
</dbReference>
<organism evidence="9 10">
    <name type="scientific">Prochlorococcus marinus (strain MIT 9312)</name>
    <dbReference type="NCBI Taxonomy" id="74546"/>
    <lineage>
        <taxon>Bacteria</taxon>
        <taxon>Bacillati</taxon>
        <taxon>Cyanobacteriota</taxon>
        <taxon>Cyanophyceae</taxon>
        <taxon>Synechococcales</taxon>
        <taxon>Prochlorococcaceae</taxon>
        <taxon>Prochlorococcus</taxon>
    </lineage>
</organism>
<dbReference type="InterPro" id="IPR017492">
    <property type="entry name" value="PSI_PsaK"/>
</dbReference>
<evidence type="ECO:0000256" key="2">
    <source>
        <dbReference type="ARBA" id="ARBA00006458"/>
    </source>
</evidence>
<evidence type="ECO:0000256" key="1">
    <source>
        <dbReference type="ARBA" id="ARBA00004141"/>
    </source>
</evidence>
<keyword evidence="7" id="KW-0793">Thylakoid</keyword>
<dbReference type="eggNOG" id="ENOG5032YIH">
    <property type="taxonomic scope" value="Bacteria"/>
</dbReference>